<name>A0A075HU77_9ARCH</name>
<feature type="compositionally biased region" description="Basic residues" evidence="1">
    <location>
        <begin position="211"/>
        <end position="222"/>
    </location>
</feature>
<organism evidence="2">
    <name type="scientific">uncultured marine thaumarchaeote KM3_85_H09</name>
    <dbReference type="NCBI Taxonomy" id="1456318"/>
    <lineage>
        <taxon>Archaea</taxon>
        <taxon>Nitrososphaerota</taxon>
        <taxon>environmental samples</taxon>
    </lineage>
</organism>
<feature type="compositionally biased region" description="Basic residues" evidence="1">
    <location>
        <begin position="17"/>
        <end position="26"/>
    </location>
</feature>
<feature type="compositionally biased region" description="Basic and acidic residues" evidence="1">
    <location>
        <begin position="232"/>
        <end position="251"/>
    </location>
</feature>
<feature type="region of interest" description="Disordered" evidence="1">
    <location>
        <begin position="1"/>
        <end position="65"/>
    </location>
</feature>
<feature type="compositionally biased region" description="Basic and acidic residues" evidence="1">
    <location>
        <begin position="32"/>
        <end position="53"/>
    </location>
</feature>
<feature type="compositionally biased region" description="Basic residues" evidence="1">
    <location>
        <begin position="252"/>
        <end position="267"/>
    </location>
</feature>
<evidence type="ECO:0000256" key="1">
    <source>
        <dbReference type="SAM" id="MobiDB-lite"/>
    </source>
</evidence>
<reference evidence="2" key="1">
    <citation type="journal article" date="2014" name="Genome Biol. Evol.">
        <title>Pangenome evidence for extensive interdomain horizontal transfer affecting lineage core and shell genes in uncultured planktonic thaumarchaeota and euryarchaeota.</title>
        <authorList>
            <person name="Deschamps P."/>
            <person name="Zivanovic Y."/>
            <person name="Moreira D."/>
            <person name="Rodriguez-Valera F."/>
            <person name="Lopez-Garcia P."/>
        </authorList>
    </citation>
    <scope>NUCLEOTIDE SEQUENCE</scope>
</reference>
<proteinExistence type="predicted"/>
<evidence type="ECO:0000313" key="2">
    <source>
        <dbReference type="EMBL" id="AIF19155.1"/>
    </source>
</evidence>
<feature type="region of interest" description="Disordered" evidence="1">
    <location>
        <begin position="208"/>
        <end position="267"/>
    </location>
</feature>
<dbReference type="EMBL" id="KF901131">
    <property type="protein sequence ID" value="AIF19155.1"/>
    <property type="molecule type" value="Genomic_DNA"/>
</dbReference>
<feature type="compositionally biased region" description="Basic and acidic residues" evidence="1">
    <location>
        <begin position="1"/>
        <end position="12"/>
    </location>
</feature>
<accession>A0A075HU77</accession>
<sequence>MRKERKEYEQKYLSRYKQPKIQKKKVSSSLYKPEKPKPKLDMKKERKEYEQKYLSRYKQPKSTIKKSTSWTQHDVDLGRLNLRKHTITKRREYLGKRKDYEEKYILRYMKKLKAEPKRSSSKNLDHDLISGRLNLRALVDKKRNELQTERTKYEKKYISKYKESKASIKKPKSLTESDDLGKFTISTKTTALKKLRAERAEYEKQYLARYSKQRKAKPKPKKKADSSLYKPEIPKPKRDMKKERAEYEQKYLARHLKQRKTKPKKKK</sequence>
<dbReference type="AlphaFoldDB" id="A0A075HU77"/>
<protein>
    <submittedName>
        <fullName evidence="2">Uncharacterized protein</fullName>
    </submittedName>
</protein>